<dbReference type="RefSeq" id="WP_264729194.1">
    <property type="nucleotide sequence ID" value="NZ_JAPDNR010000001.1"/>
</dbReference>
<dbReference type="Proteomes" id="UP001207742">
    <property type="component" value="Unassembled WGS sequence"/>
</dbReference>
<reference evidence="1 2" key="1">
    <citation type="submission" date="2022-10" db="EMBL/GenBank/DDBJ databases">
        <title>Chitinophaga nivalis PC15 sp. nov., isolated from Pyeongchang county, South Korea.</title>
        <authorList>
            <person name="Trinh H.N."/>
        </authorList>
    </citation>
    <scope>NUCLEOTIDE SEQUENCE [LARGE SCALE GENOMIC DNA]</scope>
    <source>
        <strain evidence="1 2">PC14</strain>
    </source>
</reference>
<comment type="caution">
    <text evidence="1">The sequence shown here is derived from an EMBL/GenBank/DDBJ whole genome shotgun (WGS) entry which is preliminary data.</text>
</comment>
<gene>
    <name evidence="1" type="ORF">OL497_07200</name>
</gene>
<dbReference type="EMBL" id="JAPDNS010000001">
    <property type="protein sequence ID" value="MCW3483674.1"/>
    <property type="molecule type" value="Genomic_DNA"/>
</dbReference>
<evidence type="ECO:0000313" key="2">
    <source>
        <dbReference type="Proteomes" id="UP001207742"/>
    </source>
</evidence>
<proteinExistence type="predicted"/>
<name>A0ABT3IIB2_9BACT</name>
<organism evidence="1 2">
    <name type="scientific">Chitinophaga nivalis</name>
    <dbReference type="NCBI Taxonomy" id="2991709"/>
    <lineage>
        <taxon>Bacteria</taxon>
        <taxon>Pseudomonadati</taxon>
        <taxon>Bacteroidota</taxon>
        <taxon>Chitinophagia</taxon>
        <taxon>Chitinophagales</taxon>
        <taxon>Chitinophagaceae</taxon>
        <taxon>Chitinophaga</taxon>
    </lineage>
</organism>
<sequence length="77" mass="9185">MNNERYFQIPEENTFASIAIKFFQSKFNIEISDVKVADGQVKIWLNSKEDKNIVTIYFNTINGQLWFCYEDVLFYSQ</sequence>
<keyword evidence="2" id="KW-1185">Reference proteome</keyword>
<protein>
    <submittedName>
        <fullName evidence="1">Uncharacterized protein</fullName>
    </submittedName>
</protein>
<evidence type="ECO:0000313" key="1">
    <source>
        <dbReference type="EMBL" id="MCW3483674.1"/>
    </source>
</evidence>
<accession>A0ABT3IIB2</accession>